<dbReference type="Proteomes" id="UP001485043">
    <property type="component" value="Unassembled WGS sequence"/>
</dbReference>
<dbReference type="EMBL" id="JALJOV010001246">
    <property type="protein sequence ID" value="KAK9851350.1"/>
    <property type="molecule type" value="Genomic_DNA"/>
</dbReference>
<proteinExistence type="predicted"/>
<dbReference type="AlphaFoldDB" id="A0AAW1SNF1"/>
<accession>A0AAW1SNF1</accession>
<evidence type="ECO:0000313" key="2">
    <source>
        <dbReference type="Proteomes" id="UP001485043"/>
    </source>
</evidence>
<name>A0AAW1SNF1_9CHLO</name>
<evidence type="ECO:0008006" key="3">
    <source>
        <dbReference type="Google" id="ProtNLM"/>
    </source>
</evidence>
<organism evidence="1 2">
    <name type="scientific">Apatococcus fuscideae</name>
    <dbReference type="NCBI Taxonomy" id="2026836"/>
    <lineage>
        <taxon>Eukaryota</taxon>
        <taxon>Viridiplantae</taxon>
        <taxon>Chlorophyta</taxon>
        <taxon>core chlorophytes</taxon>
        <taxon>Trebouxiophyceae</taxon>
        <taxon>Chlorellales</taxon>
        <taxon>Chlorellaceae</taxon>
        <taxon>Apatococcus</taxon>
    </lineage>
</organism>
<sequence length="104" mass="11276">MVGVLQPALISLSGYIQLGLLYCQDYEETLCTLCMRVQKHGRSMAAAKLADSAPKDCRCTSAEVAPSSCTYLPASSTLCRAQQATSEDRLKSYAKRCCCTSEHS</sequence>
<comment type="caution">
    <text evidence="1">The sequence shown here is derived from an EMBL/GenBank/DDBJ whole genome shotgun (WGS) entry which is preliminary data.</text>
</comment>
<keyword evidence="2" id="KW-1185">Reference proteome</keyword>
<protein>
    <recommendedName>
        <fullName evidence="3">Secreted protein</fullName>
    </recommendedName>
</protein>
<gene>
    <name evidence="1" type="ORF">WJX84_011724</name>
</gene>
<reference evidence="1 2" key="1">
    <citation type="journal article" date="2024" name="Nat. Commun.">
        <title>Phylogenomics reveals the evolutionary origins of lichenization in chlorophyte algae.</title>
        <authorList>
            <person name="Puginier C."/>
            <person name="Libourel C."/>
            <person name="Otte J."/>
            <person name="Skaloud P."/>
            <person name="Haon M."/>
            <person name="Grisel S."/>
            <person name="Petersen M."/>
            <person name="Berrin J.G."/>
            <person name="Delaux P.M."/>
            <person name="Dal Grande F."/>
            <person name="Keller J."/>
        </authorList>
    </citation>
    <scope>NUCLEOTIDE SEQUENCE [LARGE SCALE GENOMIC DNA]</scope>
    <source>
        <strain evidence="1 2">SAG 2523</strain>
    </source>
</reference>
<evidence type="ECO:0000313" key="1">
    <source>
        <dbReference type="EMBL" id="KAK9851350.1"/>
    </source>
</evidence>